<dbReference type="SUPFAM" id="SSF47336">
    <property type="entry name" value="ACP-like"/>
    <property type="match status" value="1"/>
</dbReference>
<sequence length="624" mass="69816">MKDALEDSFKFIHEYFAEVAKDNPHLHCIEYEDRIFTYEEINRRANKLARYIKNIGAGPEQIIGLYLERTPEMIISILAIFKAGAAYAPISTAYPKDRLEYLINDAGLEVILTSSNLERGLSKLNTKAPVTFVYLDKEKEDIDRESEEEVPCLNERNNLAYVIFTSGSTGRPKGVMIEHRGIPNMVLEQINAFNINKNDRVLQYASIAFDASVSEIFTALLAGAALVLLPNKGLYLGEDLYQVLRKKKITVVTLTPSVLNTLPPKELPALKTLVSAGEACTKKLIDYWSSKLNFINAYGPTECTVCASMNICSSADEGVSLGKPIANTAFYLLDKQLCPVPAGETGELCIAGVGLARGYLNLTSLTEESFCRNPFMDGISERLYKTGDICRRVSKDSFEWVGREDNQVKIAGLRIDLDELIQVLREYPGILDAVITIVDDSFKNKQVYAYIITDSSQKLSIKEIKAYVRAKLPAYMVPSRFMFISEIPVLESGKLDKNSLPSMEDVRPDIDAAYAEPRNQMEAAIAQIWCEILKIDRVGIYDNFFDLGGQSLMATQIVSRIRSTLGMEIPLHVLFEAASTVEQTAAAIERYQLEQYEPEELEQLLSELEGLSEEELAAILKEME</sequence>
<dbReference type="PROSITE" id="PS50075">
    <property type="entry name" value="CARRIER"/>
    <property type="match status" value="1"/>
</dbReference>
<evidence type="ECO:0000256" key="4">
    <source>
        <dbReference type="ARBA" id="ARBA00022553"/>
    </source>
</evidence>
<dbReference type="AlphaFoldDB" id="A0A1M6PYN6"/>
<dbReference type="SUPFAM" id="SSF56801">
    <property type="entry name" value="Acetyl-CoA synthetase-like"/>
    <property type="match status" value="1"/>
</dbReference>
<dbReference type="PROSITE" id="PS00455">
    <property type="entry name" value="AMP_BINDING"/>
    <property type="match status" value="1"/>
</dbReference>
<protein>
    <submittedName>
        <fullName evidence="6">Amino acid adenylation domain-containing protein</fullName>
    </submittedName>
</protein>
<dbReference type="InterPro" id="IPR020845">
    <property type="entry name" value="AMP-binding_CS"/>
</dbReference>
<name>A0A1M6PYN6_9FIRM</name>
<evidence type="ECO:0000313" key="6">
    <source>
        <dbReference type="EMBL" id="SHK13059.1"/>
    </source>
</evidence>
<comment type="similarity">
    <text evidence="2">Belongs to the ATP-dependent AMP-binding enzyme family.</text>
</comment>
<dbReference type="Gene3D" id="2.30.38.10">
    <property type="entry name" value="Luciferase, Domain 3"/>
    <property type="match status" value="1"/>
</dbReference>
<evidence type="ECO:0000259" key="5">
    <source>
        <dbReference type="PROSITE" id="PS50075"/>
    </source>
</evidence>
<dbReference type="InterPro" id="IPR045851">
    <property type="entry name" value="AMP-bd_C_sf"/>
</dbReference>
<evidence type="ECO:0000256" key="2">
    <source>
        <dbReference type="ARBA" id="ARBA00006432"/>
    </source>
</evidence>
<dbReference type="InterPro" id="IPR010071">
    <property type="entry name" value="AA_adenyl_dom"/>
</dbReference>
<dbReference type="PANTHER" id="PTHR45527">
    <property type="entry name" value="NONRIBOSOMAL PEPTIDE SYNTHETASE"/>
    <property type="match status" value="1"/>
</dbReference>
<dbReference type="InterPro" id="IPR009081">
    <property type="entry name" value="PP-bd_ACP"/>
</dbReference>
<dbReference type="OrthoDB" id="9778383at2"/>
<keyword evidence="7" id="KW-1185">Reference proteome</keyword>
<dbReference type="FunFam" id="3.40.50.12780:FF:000012">
    <property type="entry name" value="Non-ribosomal peptide synthetase"/>
    <property type="match status" value="1"/>
</dbReference>
<dbReference type="Pfam" id="PF00550">
    <property type="entry name" value="PP-binding"/>
    <property type="match status" value="1"/>
</dbReference>
<dbReference type="EMBL" id="FRAC01000009">
    <property type="protein sequence ID" value="SHK13059.1"/>
    <property type="molecule type" value="Genomic_DNA"/>
</dbReference>
<dbReference type="PANTHER" id="PTHR45527:SF1">
    <property type="entry name" value="FATTY ACID SYNTHASE"/>
    <property type="match status" value="1"/>
</dbReference>
<comment type="cofactor">
    <cofactor evidence="1">
        <name>pantetheine 4'-phosphate</name>
        <dbReference type="ChEBI" id="CHEBI:47942"/>
    </cofactor>
</comment>
<dbReference type="InterPro" id="IPR025110">
    <property type="entry name" value="AMP-bd_C"/>
</dbReference>
<dbReference type="Gene3D" id="1.10.1200.10">
    <property type="entry name" value="ACP-like"/>
    <property type="match status" value="1"/>
</dbReference>
<gene>
    <name evidence="6" type="ORF">SAMN02745136_01795</name>
</gene>
<evidence type="ECO:0000256" key="3">
    <source>
        <dbReference type="ARBA" id="ARBA00022450"/>
    </source>
</evidence>
<dbReference type="Proteomes" id="UP000184386">
    <property type="component" value="Unassembled WGS sequence"/>
</dbReference>
<dbReference type="CDD" id="cd05930">
    <property type="entry name" value="A_NRPS"/>
    <property type="match status" value="1"/>
</dbReference>
<organism evidence="6 7">
    <name type="scientific">Anaerocolumna jejuensis DSM 15929</name>
    <dbReference type="NCBI Taxonomy" id="1121322"/>
    <lineage>
        <taxon>Bacteria</taxon>
        <taxon>Bacillati</taxon>
        <taxon>Bacillota</taxon>
        <taxon>Clostridia</taxon>
        <taxon>Lachnospirales</taxon>
        <taxon>Lachnospiraceae</taxon>
        <taxon>Anaerocolumna</taxon>
    </lineage>
</organism>
<dbReference type="GO" id="GO:0031177">
    <property type="term" value="F:phosphopantetheine binding"/>
    <property type="evidence" value="ECO:0007669"/>
    <property type="project" value="TreeGrafter"/>
</dbReference>
<dbReference type="GO" id="GO:0044550">
    <property type="term" value="P:secondary metabolite biosynthetic process"/>
    <property type="evidence" value="ECO:0007669"/>
    <property type="project" value="TreeGrafter"/>
</dbReference>
<dbReference type="InterPro" id="IPR036736">
    <property type="entry name" value="ACP-like_sf"/>
</dbReference>
<dbReference type="GO" id="GO:0005737">
    <property type="term" value="C:cytoplasm"/>
    <property type="evidence" value="ECO:0007669"/>
    <property type="project" value="TreeGrafter"/>
</dbReference>
<dbReference type="NCBIfam" id="TIGR01733">
    <property type="entry name" value="AA-adenyl-dom"/>
    <property type="match status" value="1"/>
</dbReference>
<reference evidence="6 7" key="1">
    <citation type="submission" date="2016-11" db="EMBL/GenBank/DDBJ databases">
        <authorList>
            <person name="Jaros S."/>
            <person name="Januszkiewicz K."/>
            <person name="Wedrychowicz H."/>
        </authorList>
    </citation>
    <scope>NUCLEOTIDE SEQUENCE [LARGE SCALE GENOMIC DNA]</scope>
    <source>
        <strain evidence="6 7">DSM 15929</strain>
    </source>
</reference>
<keyword evidence="3" id="KW-0596">Phosphopantetheine</keyword>
<evidence type="ECO:0000256" key="1">
    <source>
        <dbReference type="ARBA" id="ARBA00001957"/>
    </source>
</evidence>
<dbReference type="FunFam" id="3.40.50.980:FF:000001">
    <property type="entry name" value="Non-ribosomal peptide synthetase"/>
    <property type="match status" value="1"/>
</dbReference>
<dbReference type="Pfam" id="PF00501">
    <property type="entry name" value="AMP-binding"/>
    <property type="match status" value="1"/>
</dbReference>
<dbReference type="STRING" id="1121322.SAMN02745136_01795"/>
<dbReference type="GO" id="GO:0043041">
    <property type="term" value="P:amino acid activation for nonribosomal peptide biosynthetic process"/>
    <property type="evidence" value="ECO:0007669"/>
    <property type="project" value="TreeGrafter"/>
</dbReference>
<dbReference type="Gene3D" id="3.40.50.980">
    <property type="match status" value="2"/>
</dbReference>
<keyword evidence="4" id="KW-0597">Phosphoprotein</keyword>
<proteinExistence type="inferred from homology"/>
<dbReference type="RefSeq" id="WP_073274938.1">
    <property type="nucleotide sequence ID" value="NZ_FRAC01000009.1"/>
</dbReference>
<dbReference type="FunFam" id="1.10.1200.10:FF:000005">
    <property type="entry name" value="Nonribosomal peptide synthetase 1"/>
    <property type="match status" value="1"/>
</dbReference>
<accession>A0A1M6PYN6</accession>
<dbReference type="Gene3D" id="3.30.300.30">
    <property type="match status" value="1"/>
</dbReference>
<dbReference type="InterPro" id="IPR000873">
    <property type="entry name" value="AMP-dep_synth/lig_dom"/>
</dbReference>
<dbReference type="Pfam" id="PF13193">
    <property type="entry name" value="AMP-binding_C"/>
    <property type="match status" value="1"/>
</dbReference>
<evidence type="ECO:0000313" key="7">
    <source>
        <dbReference type="Proteomes" id="UP000184386"/>
    </source>
</evidence>
<feature type="domain" description="Carrier" evidence="5">
    <location>
        <begin position="516"/>
        <end position="592"/>
    </location>
</feature>